<dbReference type="Gene3D" id="3.30.565.10">
    <property type="entry name" value="Histidine kinase-like ATPase, C-terminal domain"/>
    <property type="match status" value="1"/>
</dbReference>
<protein>
    <submittedName>
        <fullName evidence="4">ATP-binding protein</fullName>
    </submittedName>
</protein>
<dbReference type="InterPro" id="IPR003594">
    <property type="entry name" value="HATPase_dom"/>
</dbReference>
<dbReference type="PANTHER" id="PTHR35526:SF3">
    <property type="entry name" value="ANTI-SIGMA-F FACTOR RSBW"/>
    <property type="match status" value="1"/>
</dbReference>
<dbReference type="PANTHER" id="PTHR35526">
    <property type="entry name" value="ANTI-SIGMA-F FACTOR RSBW-RELATED"/>
    <property type="match status" value="1"/>
</dbReference>
<keyword evidence="1" id="KW-0723">Serine/threonine-protein kinase</keyword>
<evidence type="ECO:0000259" key="3">
    <source>
        <dbReference type="Pfam" id="PF13581"/>
    </source>
</evidence>
<dbReference type="GO" id="GO:0005524">
    <property type="term" value="F:ATP binding"/>
    <property type="evidence" value="ECO:0007669"/>
    <property type="project" value="UniProtKB-KW"/>
</dbReference>
<dbReference type="SUPFAM" id="SSF55874">
    <property type="entry name" value="ATPase domain of HSP90 chaperone/DNA topoisomerase II/histidine kinase"/>
    <property type="match status" value="1"/>
</dbReference>
<accession>A0ABY4TM34</accession>
<dbReference type="Proteomes" id="UP001056383">
    <property type="component" value="Chromosome"/>
</dbReference>
<keyword evidence="4" id="KW-0067">ATP-binding</keyword>
<evidence type="ECO:0000313" key="5">
    <source>
        <dbReference type="Proteomes" id="UP001056383"/>
    </source>
</evidence>
<evidence type="ECO:0000256" key="2">
    <source>
        <dbReference type="SAM" id="MobiDB-lite"/>
    </source>
</evidence>
<dbReference type="EMBL" id="CP095474">
    <property type="protein sequence ID" value="URN18055.1"/>
    <property type="molecule type" value="Genomic_DNA"/>
</dbReference>
<keyword evidence="5" id="KW-1185">Reference proteome</keyword>
<reference evidence="4" key="1">
    <citation type="submission" date="2022-04" db="EMBL/GenBank/DDBJ databases">
        <title>Systematic whole-genome sequencing reveals an unexpected diversity among actinomycetoma pathogens and provides insights into their antibacterial susceptibilities.</title>
        <authorList>
            <person name="Watson A.K."/>
            <person name="Kepplinger B."/>
            <person name="Bakhiet S.M."/>
            <person name="Mhmoud N.A."/>
            <person name="Chapman J."/>
            <person name="Allenby N."/>
            <person name="Mickiewicz K."/>
            <person name="Goodfellow M."/>
            <person name="Fahal A.H."/>
            <person name="Errington J."/>
        </authorList>
    </citation>
    <scope>NUCLEOTIDE SEQUENCE</scope>
    <source>
        <strain evidence="4">SD 504</strain>
    </source>
</reference>
<evidence type="ECO:0000313" key="4">
    <source>
        <dbReference type="EMBL" id="URN18055.1"/>
    </source>
</evidence>
<dbReference type="RefSeq" id="WP_010468825.1">
    <property type="nucleotide sequence ID" value="NZ_CP095474.1"/>
</dbReference>
<dbReference type="InterPro" id="IPR036890">
    <property type="entry name" value="HATPase_C_sf"/>
</dbReference>
<feature type="domain" description="Histidine kinase/HSP90-like ATPase" evidence="3">
    <location>
        <begin position="11"/>
        <end position="116"/>
    </location>
</feature>
<organism evidence="4 5">
    <name type="scientific">Streptomyces sudanensis</name>
    <dbReference type="NCBI Taxonomy" id="436397"/>
    <lineage>
        <taxon>Bacteria</taxon>
        <taxon>Bacillati</taxon>
        <taxon>Actinomycetota</taxon>
        <taxon>Actinomycetes</taxon>
        <taxon>Kitasatosporales</taxon>
        <taxon>Streptomycetaceae</taxon>
        <taxon>Streptomyces</taxon>
    </lineage>
</organism>
<keyword evidence="1" id="KW-0808">Transferase</keyword>
<feature type="compositionally biased region" description="Basic and acidic residues" evidence="2">
    <location>
        <begin position="159"/>
        <end position="168"/>
    </location>
</feature>
<proteinExistence type="predicted"/>
<dbReference type="InterPro" id="IPR050267">
    <property type="entry name" value="Anti-sigma-factor_SerPK"/>
</dbReference>
<dbReference type="Pfam" id="PF13581">
    <property type="entry name" value="HATPase_c_2"/>
    <property type="match status" value="1"/>
</dbReference>
<name>A0ABY4TM34_9ACTN</name>
<keyword evidence="4" id="KW-0547">Nucleotide-binding</keyword>
<feature type="compositionally biased region" description="Basic and acidic residues" evidence="2">
    <location>
        <begin position="123"/>
        <end position="144"/>
    </location>
</feature>
<keyword evidence="1" id="KW-0418">Kinase</keyword>
<evidence type="ECO:0000256" key="1">
    <source>
        <dbReference type="ARBA" id="ARBA00022527"/>
    </source>
</evidence>
<gene>
    <name evidence="4" type="ORF">MW084_21310</name>
</gene>
<feature type="region of interest" description="Disordered" evidence="2">
    <location>
        <begin position="123"/>
        <end position="168"/>
    </location>
</feature>
<sequence>MLVLDSRTVDSAEVRDIVTGFVADRCPWADLTAVRLVVTELLANALHHTDGGWRLRLRVREERLVLELEDTSPVRPSARRPDFGGGGGFGWRLVQQLADRVEVRPGAAGKTVRAEWRAPADRRADRWRTSAERRTDTGGGEREYRRRARPGVSEPVPHLVDRAGARAS</sequence>